<keyword evidence="2" id="KW-1133">Transmembrane helix</keyword>
<feature type="transmembrane region" description="Helical" evidence="2">
    <location>
        <begin position="12"/>
        <end position="33"/>
    </location>
</feature>
<sequence length="136" mass="15242">MQQQRKNEFDWQFIITGVGFGIGAGLAAAPLMFCKEVQKRYDVGIDRVLSALLPMLGLVYYRSDDWRIGPDESFEEDDGTDIDEEEEHEDGFVGRYCVFCTKLDITRKKVIHDPKCNCHHSPPTSGSLSSSSSSSS</sequence>
<name>A0A2P2QRT0_RHIMU</name>
<evidence type="ECO:0000256" key="1">
    <source>
        <dbReference type="SAM" id="MobiDB-lite"/>
    </source>
</evidence>
<feature type="region of interest" description="Disordered" evidence="1">
    <location>
        <begin position="68"/>
        <end position="88"/>
    </location>
</feature>
<protein>
    <submittedName>
        <fullName evidence="3">Uncharacterized protein</fullName>
    </submittedName>
</protein>
<keyword evidence="2" id="KW-0812">Transmembrane</keyword>
<reference evidence="3" key="1">
    <citation type="submission" date="2018-02" db="EMBL/GenBank/DDBJ databases">
        <title>Rhizophora mucronata_Transcriptome.</title>
        <authorList>
            <person name="Meera S.P."/>
            <person name="Sreeshan A."/>
            <person name="Augustine A."/>
        </authorList>
    </citation>
    <scope>NUCLEOTIDE SEQUENCE</scope>
    <source>
        <tissue evidence="3">Leaf</tissue>
    </source>
</reference>
<proteinExistence type="predicted"/>
<evidence type="ECO:0000256" key="2">
    <source>
        <dbReference type="SAM" id="Phobius"/>
    </source>
</evidence>
<accession>A0A2P2QRT0</accession>
<dbReference type="EMBL" id="GGEC01089151">
    <property type="protein sequence ID" value="MBX69635.1"/>
    <property type="molecule type" value="Transcribed_RNA"/>
</dbReference>
<evidence type="ECO:0000313" key="3">
    <source>
        <dbReference type="EMBL" id="MBX69635.1"/>
    </source>
</evidence>
<organism evidence="3">
    <name type="scientific">Rhizophora mucronata</name>
    <name type="common">Asiatic mangrove</name>
    <dbReference type="NCBI Taxonomy" id="61149"/>
    <lineage>
        <taxon>Eukaryota</taxon>
        <taxon>Viridiplantae</taxon>
        <taxon>Streptophyta</taxon>
        <taxon>Embryophyta</taxon>
        <taxon>Tracheophyta</taxon>
        <taxon>Spermatophyta</taxon>
        <taxon>Magnoliopsida</taxon>
        <taxon>eudicotyledons</taxon>
        <taxon>Gunneridae</taxon>
        <taxon>Pentapetalae</taxon>
        <taxon>rosids</taxon>
        <taxon>fabids</taxon>
        <taxon>Malpighiales</taxon>
        <taxon>Rhizophoraceae</taxon>
        <taxon>Rhizophora</taxon>
    </lineage>
</organism>
<feature type="compositionally biased region" description="Acidic residues" evidence="1">
    <location>
        <begin position="72"/>
        <end position="88"/>
    </location>
</feature>
<keyword evidence="2" id="KW-0472">Membrane</keyword>
<dbReference type="AlphaFoldDB" id="A0A2P2QRT0"/>